<feature type="transmembrane region" description="Helical" evidence="11">
    <location>
        <begin position="68"/>
        <end position="88"/>
    </location>
</feature>
<keyword evidence="10" id="KW-0325">Glycoprotein</keyword>
<feature type="transmembrane region" description="Helical" evidence="11">
    <location>
        <begin position="508"/>
        <end position="527"/>
    </location>
</feature>
<evidence type="ECO:0000256" key="2">
    <source>
        <dbReference type="ARBA" id="ARBA00009726"/>
    </source>
</evidence>
<feature type="transmembrane region" description="Helical" evidence="11">
    <location>
        <begin position="1124"/>
        <end position="1144"/>
    </location>
</feature>
<comment type="similarity">
    <text evidence="2">Belongs to the ABC transporter superfamily. ABCC family. Conjugate transporter (TC 3.A.1.208) subfamily.</text>
</comment>
<accession>A0AAD6HW03</accession>
<dbReference type="PROSITE" id="PS50929">
    <property type="entry name" value="ABC_TM1F"/>
    <property type="match status" value="2"/>
</dbReference>
<dbReference type="FunFam" id="1.20.1560.10:FF:000055">
    <property type="entry name" value="ABC multidrug transporter (Eurofung)"/>
    <property type="match status" value="1"/>
</dbReference>
<evidence type="ECO:0000256" key="8">
    <source>
        <dbReference type="ARBA" id="ARBA00022989"/>
    </source>
</evidence>
<dbReference type="FunFam" id="1.20.1560.10:FF:000066">
    <property type="entry name" value="ABC multidrug transporter (Eurofung)"/>
    <property type="match status" value="1"/>
</dbReference>
<dbReference type="PANTHER" id="PTHR24223">
    <property type="entry name" value="ATP-BINDING CASSETTE SUB-FAMILY C"/>
    <property type="match status" value="1"/>
</dbReference>
<dbReference type="CDD" id="cd18579">
    <property type="entry name" value="ABC_6TM_ABCC_D1"/>
    <property type="match status" value="1"/>
</dbReference>
<evidence type="ECO:0000256" key="11">
    <source>
        <dbReference type="SAM" id="Phobius"/>
    </source>
</evidence>
<dbReference type="InterPro" id="IPR044746">
    <property type="entry name" value="ABCC_6TM_D1"/>
</dbReference>
<evidence type="ECO:0000259" key="13">
    <source>
        <dbReference type="PROSITE" id="PS50929"/>
    </source>
</evidence>
<feature type="transmembrane region" description="Helical" evidence="11">
    <location>
        <begin position="38"/>
        <end position="56"/>
    </location>
</feature>
<evidence type="ECO:0000256" key="10">
    <source>
        <dbReference type="ARBA" id="ARBA00023180"/>
    </source>
</evidence>
<sequence length="1454" mass="161839">MLPPGLSCLVADEDAFGPIVNASCHHGFDFTLLFEETILTLLPLSILFVLWPFRVWKLYNSSEKVKLSWLYAAKGVWWLLTVLIVTTVDPFTSDNLFNSYISSIDSTSLFVSIVHSKNQSYNTNNSVASFACTYLSHLEHRFSVRPSTILCLFQGLTVLLDLSRLRTLSFIPNTPFAASWVVKAVILVLEATEKRSSLRKGFEKTAIEETSGVFSRTVFWWLNDLLWKGSNTTLTVDDLPILAEDLRVASDPQAIKEKWEKANKNGRNVLLWTLTCHYKWEYLVGVLPRLAYTGFAFAQPFLVQRVLDFMEEPEHVNSSNYAYGLIVAYAIVYIGIAATWSVYQHKTHRLRVMVRGSLVSLIFDKTLRLNTSAVSDATAVTLMSTDIERIQTSLVEMHEVYSNFIEIALALWFLARLLGIATIAATVIVLVCLAAAIPFAIATGNAQGKWLEAVEERVAVTSKVLGVMKNVKMTGLTDIVASILRNLRLGEISSSRPFRLLNVLNVTISYLSSALAPVFGFGVYILMARANDTKTLTNGIAFSALTLFMLLDVAVVSISDEAEDFMALVNCFQRIQSYLLETERTDHRSSIKSEEPNLIDLEPIDDSIHETSSCIKARDLSVAWSIDDEFVLNNLSFDLEFRKTTMIVGPVGCGKSTLLKTFLGEAAECTGSIAVAYKNAAYCSQSPWISFSTIQENIVGASAWDQKWYDRVIQACALQLDLQHLPSGDQTKVGVRGSRLSGGQQMRVALARALYSREPILILDDVLTGLDRETETFILESVFGQNGLLKEISRTVIMATNSAHHLPYADHIISINSSGQFAEQGSYEELVVSCGSVSFLPSQTGEEKTVRLPEVVFDEETLQELNLDRDEVDHTSRQTGDWLVYLYYFQNIGWPLLSLCLACSMLFIAGLIFPQLWLQWWSRANEQHPNEDIGYWLGGYAALAILTLIASFFANWVFGMVIIPKTARRFHDILLDTTMRATTSFLTSTDVGTTTNRFSQDLELIDDELPSALELAINSAISCIIEGFLVFAGASYLTATIIPFCALVIYYVARHYVRTSRQLRLLDMEAKAPLFSHFLESLGGLTSIRAYGWSEDYQRQSQLALDISQRAYYPRRCIQRWMNFALDLLVAVIAITVISVAFAMKGKSSSNLLGIALFNIVNFSVTLQSLVQEWTGLETSIGGVARIRSYVQQAKTEDLDSEVEVVSTAWPLNGDVEISNVSASYDGYPEPVLRDINLKISAGEKIALCGRTGSGKSSLISTILRTLEISNGTICIDGMDISKISRSHIRSSLNTIPQQAFFLSGSIRLNASPHGNVLDEVIIDALREVNLWSYLESKGGLDADMSEDLLSHGQQQLFCLARALCKSSKIVILDEATSSVDSETEKLMQHVIRTRFKDQTIIAIAHKLESILDFDKIAFLDQGKVVEFDTPQNLLSKEGSTFSSLYNSAQRVQI</sequence>
<keyword evidence="4" id="KW-1003">Cell membrane</keyword>
<evidence type="ECO:0000256" key="5">
    <source>
        <dbReference type="ARBA" id="ARBA00022692"/>
    </source>
</evidence>
<keyword evidence="15" id="KW-1185">Reference proteome</keyword>
<feature type="domain" description="ABC transmembrane type-1" evidence="13">
    <location>
        <begin position="290"/>
        <end position="567"/>
    </location>
</feature>
<dbReference type="Gene3D" id="1.20.1560.10">
    <property type="entry name" value="ABC transporter type 1, transmembrane domain"/>
    <property type="match status" value="2"/>
</dbReference>
<dbReference type="PANTHER" id="PTHR24223:SF399">
    <property type="entry name" value="ABC TRANSPORTER ATNG"/>
    <property type="match status" value="1"/>
</dbReference>
<evidence type="ECO:0000313" key="14">
    <source>
        <dbReference type="EMBL" id="KAJ5740408.1"/>
    </source>
</evidence>
<dbReference type="PROSITE" id="PS00211">
    <property type="entry name" value="ABC_TRANSPORTER_1"/>
    <property type="match status" value="2"/>
</dbReference>
<reference evidence="14" key="1">
    <citation type="journal article" date="2023" name="IMA Fungus">
        <title>Comparative genomic study of the Penicillium genus elucidates a diverse pangenome and 15 lateral gene transfer events.</title>
        <authorList>
            <person name="Petersen C."/>
            <person name="Sorensen T."/>
            <person name="Nielsen M.R."/>
            <person name="Sondergaard T.E."/>
            <person name="Sorensen J.L."/>
            <person name="Fitzpatrick D.A."/>
            <person name="Frisvad J.C."/>
            <person name="Nielsen K.L."/>
        </authorList>
    </citation>
    <scope>NUCLEOTIDE SEQUENCE</scope>
    <source>
        <strain evidence="14">IBT 17514</strain>
    </source>
</reference>
<dbReference type="InterPro" id="IPR050173">
    <property type="entry name" value="ABC_transporter_C-like"/>
</dbReference>
<feature type="transmembrane region" description="Helical" evidence="11">
    <location>
        <begin position="539"/>
        <end position="558"/>
    </location>
</feature>
<comment type="caution">
    <text evidence="14">The sequence shown here is derived from an EMBL/GenBank/DDBJ whole genome shotgun (WGS) entry which is preliminary data.</text>
</comment>
<keyword evidence="8 11" id="KW-1133">Transmembrane helix</keyword>
<dbReference type="CDD" id="cd18580">
    <property type="entry name" value="ABC_6TM_ABCC_D2"/>
    <property type="match status" value="1"/>
</dbReference>
<dbReference type="PROSITE" id="PS50893">
    <property type="entry name" value="ABC_TRANSPORTER_2"/>
    <property type="match status" value="2"/>
</dbReference>
<keyword evidence="3" id="KW-0813">Transport</keyword>
<dbReference type="FunFam" id="3.40.50.300:FF:000838">
    <property type="entry name" value="ABC multidrug transporter (Eurofung)"/>
    <property type="match status" value="1"/>
</dbReference>
<protein>
    <submittedName>
        <fullName evidence="14">P-loop containing nucleoside triphosphate hydrolase protein</fullName>
    </submittedName>
</protein>
<gene>
    <name evidence="14" type="ORF">N7493_000280</name>
</gene>
<feature type="transmembrane region" description="Helical" evidence="11">
    <location>
        <begin position="322"/>
        <end position="343"/>
    </location>
</feature>
<dbReference type="Gene3D" id="3.40.50.300">
    <property type="entry name" value="P-loop containing nucleotide triphosphate hydrolases"/>
    <property type="match status" value="2"/>
</dbReference>
<dbReference type="GO" id="GO:0016887">
    <property type="term" value="F:ATP hydrolysis activity"/>
    <property type="evidence" value="ECO:0007669"/>
    <property type="project" value="InterPro"/>
</dbReference>
<dbReference type="SUPFAM" id="SSF90123">
    <property type="entry name" value="ABC transporter transmembrane region"/>
    <property type="match status" value="2"/>
</dbReference>
<keyword evidence="14" id="KW-0378">Hydrolase</keyword>
<dbReference type="InterPro" id="IPR003593">
    <property type="entry name" value="AAA+_ATPase"/>
</dbReference>
<evidence type="ECO:0000256" key="4">
    <source>
        <dbReference type="ARBA" id="ARBA00022475"/>
    </source>
</evidence>
<feature type="transmembrane region" description="Helical" evidence="11">
    <location>
        <begin position="417"/>
        <end position="441"/>
    </location>
</feature>
<dbReference type="GO" id="GO:0140359">
    <property type="term" value="F:ABC-type transporter activity"/>
    <property type="evidence" value="ECO:0007669"/>
    <property type="project" value="InterPro"/>
</dbReference>
<feature type="transmembrane region" description="Helical" evidence="11">
    <location>
        <begin position="1028"/>
        <end position="1053"/>
    </location>
</feature>
<keyword evidence="5 11" id="KW-0812">Transmembrane</keyword>
<feature type="domain" description="ABC transmembrane type-1" evidence="13">
    <location>
        <begin position="899"/>
        <end position="1179"/>
    </location>
</feature>
<feature type="transmembrane region" description="Helical" evidence="11">
    <location>
        <begin position="933"/>
        <end position="958"/>
    </location>
</feature>
<evidence type="ECO:0000256" key="7">
    <source>
        <dbReference type="ARBA" id="ARBA00022840"/>
    </source>
</evidence>
<dbReference type="SMART" id="SM00382">
    <property type="entry name" value="AAA"/>
    <property type="match status" value="2"/>
</dbReference>
<dbReference type="Proteomes" id="UP001215712">
    <property type="component" value="Unassembled WGS sequence"/>
</dbReference>
<dbReference type="SUPFAM" id="SSF52540">
    <property type="entry name" value="P-loop containing nucleoside triphosphate hydrolases"/>
    <property type="match status" value="2"/>
</dbReference>
<organism evidence="14 15">
    <name type="scientific">Penicillium malachiteum</name>
    <dbReference type="NCBI Taxonomy" id="1324776"/>
    <lineage>
        <taxon>Eukaryota</taxon>
        <taxon>Fungi</taxon>
        <taxon>Dikarya</taxon>
        <taxon>Ascomycota</taxon>
        <taxon>Pezizomycotina</taxon>
        <taxon>Eurotiomycetes</taxon>
        <taxon>Eurotiomycetidae</taxon>
        <taxon>Eurotiales</taxon>
        <taxon>Aspergillaceae</taxon>
        <taxon>Penicillium</taxon>
    </lineage>
</organism>
<dbReference type="InterPro" id="IPR017871">
    <property type="entry name" value="ABC_transporter-like_CS"/>
</dbReference>
<proteinExistence type="inferred from homology"/>
<dbReference type="EMBL" id="JAQJAN010000001">
    <property type="protein sequence ID" value="KAJ5740408.1"/>
    <property type="molecule type" value="Genomic_DNA"/>
</dbReference>
<evidence type="ECO:0000256" key="3">
    <source>
        <dbReference type="ARBA" id="ARBA00022448"/>
    </source>
</evidence>
<evidence type="ECO:0000259" key="12">
    <source>
        <dbReference type="PROSITE" id="PS50893"/>
    </source>
</evidence>
<dbReference type="InterPro" id="IPR011527">
    <property type="entry name" value="ABC1_TM_dom"/>
</dbReference>
<evidence type="ECO:0000256" key="1">
    <source>
        <dbReference type="ARBA" id="ARBA00004651"/>
    </source>
</evidence>
<evidence type="ECO:0000313" key="15">
    <source>
        <dbReference type="Proteomes" id="UP001215712"/>
    </source>
</evidence>
<feature type="transmembrane region" description="Helical" evidence="11">
    <location>
        <begin position="282"/>
        <end position="302"/>
    </location>
</feature>
<dbReference type="InterPro" id="IPR044726">
    <property type="entry name" value="ABCC_6TM_D2"/>
</dbReference>
<keyword evidence="7" id="KW-0067">ATP-binding</keyword>
<dbReference type="InterPro" id="IPR027417">
    <property type="entry name" value="P-loop_NTPase"/>
</dbReference>
<keyword evidence="9 11" id="KW-0472">Membrane</keyword>
<feature type="domain" description="ABC transporter" evidence="12">
    <location>
        <begin position="615"/>
        <end position="843"/>
    </location>
</feature>
<dbReference type="InterPro" id="IPR003439">
    <property type="entry name" value="ABC_transporter-like_ATP-bd"/>
</dbReference>
<evidence type="ECO:0000256" key="6">
    <source>
        <dbReference type="ARBA" id="ARBA00022741"/>
    </source>
</evidence>
<feature type="transmembrane region" description="Helical" evidence="11">
    <location>
        <begin position="892"/>
        <end position="913"/>
    </location>
</feature>
<keyword evidence="6" id="KW-0547">Nucleotide-binding</keyword>
<reference evidence="14" key="2">
    <citation type="submission" date="2023-01" db="EMBL/GenBank/DDBJ databases">
        <authorList>
            <person name="Petersen C."/>
        </authorList>
    </citation>
    <scope>NUCLEOTIDE SEQUENCE</scope>
    <source>
        <strain evidence="14">IBT 17514</strain>
    </source>
</reference>
<feature type="domain" description="ABC transporter" evidence="12">
    <location>
        <begin position="1216"/>
        <end position="1447"/>
    </location>
</feature>
<comment type="subcellular location">
    <subcellularLocation>
        <location evidence="1">Cell membrane</location>
        <topology evidence="1">Multi-pass membrane protein</topology>
    </subcellularLocation>
</comment>
<name>A0AAD6HW03_9EURO</name>
<evidence type="ECO:0000256" key="9">
    <source>
        <dbReference type="ARBA" id="ARBA00023136"/>
    </source>
</evidence>
<dbReference type="GO" id="GO:0005886">
    <property type="term" value="C:plasma membrane"/>
    <property type="evidence" value="ECO:0007669"/>
    <property type="project" value="UniProtKB-SubCell"/>
</dbReference>
<dbReference type="Pfam" id="PF00005">
    <property type="entry name" value="ABC_tran"/>
    <property type="match status" value="2"/>
</dbReference>
<dbReference type="InterPro" id="IPR036640">
    <property type="entry name" value="ABC1_TM_sf"/>
</dbReference>
<dbReference type="GO" id="GO:0005524">
    <property type="term" value="F:ATP binding"/>
    <property type="evidence" value="ECO:0007669"/>
    <property type="project" value="UniProtKB-KW"/>
</dbReference>
<dbReference type="Pfam" id="PF00664">
    <property type="entry name" value="ABC_membrane"/>
    <property type="match status" value="2"/>
</dbReference>
<feature type="transmembrane region" description="Helical" evidence="11">
    <location>
        <begin position="170"/>
        <end position="189"/>
    </location>
</feature>
<dbReference type="CDD" id="cd03244">
    <property type="entry name" value="ABCC_MRP_domain2"/>
    <property type="match status" value="1"/>
</dbReference>